<feature type="region of interest" description="Disordered" evidence="1">
    <location>
        <begin position="1"/>
        <end position="29"/>
    </location>
</feature>
<proteinExistence type="predicted"/>
<organism evidence="2">
    <name type="scientific">marine metagenome</name>
    <dbReference type="NCBI Taxonomy" id="408172"/>
    <lineage>
        <taxon>unclassified sequences</taxon>
        <taxon>metagenomes</taxon>
        <taxon>ecological metagenomes</taxon>
    </lineage>
</organism>
<reference evidence="2" key="1">
    <citation type="submission" date="2018-05" db="EMBL/GenBank/DDBJ databases">
        <authorList>
            <person name="Lanie J.A."/>
            <person name="Ng W.-L."/>
            <person name="Kazmierczak K.M."/>
            <person name="Andrzejewski T.M."/>
            <person name="Davidsen T.M."/>
            <person name="Wayne K.J."/>
            <person name="Tettelin H."/>
            <person name="Glass J.I."/>
            <person name="Rusch D."/>
            <person name="Podicherti R."/>
            <person name="Tsui H.-C.T."/>
            <person name="Winkler M.E."/>
        </authorList>
    </citation>
    <scope>NUCLEOTIDE SEQUENCE</scope>
</reference>
<name>A0A382EWQ0_9ZZZZ</name>
<evidence type="ECO:0000256" key="1">
    <source>
        <dbReference type="SAM" id="MobiDB-lite"/>
    </source>
</evidence>
<accession>A0A382EWQ0</accession>
<sequence>MRNLLHGAHPQPSTVDVEAGRRTASSPGVYHASHGGKIRFLSIDSSHAPNVAFPPNPSGLKAMVSSWTVEEPLDHLPGRSRHWRLGEPLAWVIELHGPAGSRPFRIYYQDAAHIPEDWQHPGTGRSTWRF</sequence>
<dbReference type="AlphaFoldDB" id="A0A382EWQ0"/>
<evidence type="ECO:0000313" key="2">
    <source>
        <dbReference type="EMBL" id="SVB55186.1"/>
    </source>
</evidence>
<protein>
    <submittedName>
        <fullName evidence="2">Uncharacterized protein</fullName>
    </submittedName>
</protein>
<gene>
    <name evidence="2" type="ORF">METZ01_LOCUS208040</name>
</gene>
<dbReference type="EMBL" id="UINC01046768">
    <property type="protein sequence ID" value="SVB55186.1"/>
    <property type="molecule type" value="Genomic_DNA"/>
</dbReference>